<evidence type="ECO:0000256" key="1">
    <source>
        <dbReference type="ARBA" id="ARBA00002360"/>
    </source>
</evidence>
<evidence type="ECO:0000256" key="6">
    <source>
        <dbReference type="ARBA" id="ARBA00023004"/>
    </source>
</evidence>
<dbReference type="Gene3D" id="2.20.28.10">
    <property type="match status" value="1"/>
</dbReference>
<name>A0A5A9X9J2_9BACT</name>
<dbReference type="InterPro" id="IPR024935">
    <property type="entry name" value="Rubredoxin_dom"/>
</dbReference>
<dbReference type="InterPro" id="IPR018527">
    <property type="entry name" value="Rubredoxin_Fe_BS"/>
</dbReference>
<evidence type="ECO:0000256" key="7">
    <source>
        <dbReference type="PIRNR" id="PIRNR000071"/>
    </source>
</evidence>
<evidence type="ECO:0000256" key="8">
    <source>
        <dbReference type="PIRSR" id="PIRSR000071-1"/>
    </source>
</evidence>
<sequence>MKSWQCIICQYVYDPTVGDMEHGISPGTAFEDLPDEWVCPDCGARKDSFEEF</sequence>
<dbReference type="NCBIfam" id="NF045768">
    <property type="entry name" value="RubredRD"/>
    <property type="match status" value="1"/>
</dbReference>
<dbReference type="PANTHER" id="PTHR47627:SF1">
    <property type="entry name" value="RUBREDOXIN-1-RELATED"/>
    <property type="match status" value="1"/>
</dbReference>
<dbReference type="FunFam" id="2.20.28.10:FF:000001">
    <property type="entry name" value="Rubredoxin"/>
    <property type="match status" value="1"/>
</dbReference>
<keyword evidence="3 7" id="KW-0813">Transport</keyword>
<evidence type="ECO:0000313" key="11">
    <source>
        <dbReference type="Proteomes" id="UP000324298"/>
    </source>
</evidence>
<dbReference type="InterPro" id="IPR024922">
    <property type="entry name" value="Rubredoxin"/>
</dbReference>
<comment type="function">
    <text evidence="1">Rubredoxin is a small nonheme, iron protein lacking acid-labile sulfide. Its single Fe, chelated to 4 Cys, functions as an electron acceptor and may also stabilize the conformation of the molecule.</text>
</comment>
<protein>
    <recommendedName>
        <fullName evidence="7">Rubredoxin</fullName>
    </recommendedName>
</protein>
<dbReference type="PANTHER" id="PTHR47627">
    <property type="entry name" value="RUBREDOXIN"/>
    <property type="match status" value="1"/>
</dbReference>
<comment type="similarity">
    <text evidence="2 7">Belongs to the rubredoxin family.</text>
</comment>
<dbReference type="InterPro" id="IPR050526">
    <property type="entry name" value="Rubredoxin_ET"/>
</dbReference>
<dbReference type="OrthoDB" id="9808980at2"/>
<dbReference type="SUPFAM" id="SSF57802">
    <property type="entry name" value="Rubredoxin-like"/>
    <property type="match status" value="1"/>
</dbReference>
<evidence type="ECO:0000256" key="3">
    <source>
        <dbReference type="ARBA" id="ARBA00022448"/>
    </source>
</evidence>
<dbReference type="AlphaFoldDB" id="A0A5A9X9J2"/>
<evidence type="ECO:0000256" key="2">
    <source>
        <dbReference type="ARBA" id="ARBA00005337"/>
    </source>
</evidence>
<dbReference type="Proteomes" id="UP000324298">
    <property type="component" value="Unassembled WGS sequence"/>
</dbReference>
<dbReference type="InterPro" id="IPR024934">
    <property type="entry name" value="Rubredoxin-like_dom"/>
</dbReference>
<evidence type="ECO:0000259" key="9">
    <source>
        <dbReference type="PROSITE" id="PS50903"/>
    </source>
</evidence>
<gene>
    <name evidence="10" type="ORF">ET418_16365</name>
</gene>
<dbReference type="PRINTS" id="PR00163">
    <property type="entry name" value="RUBREDOXIN"/>
</dbReference>
<dbReference type="GO" id="GO:0043448">
    <property type="term" value="P:alkane catabolic process"/>
    <property type="evidence" value="ECO:0007669"/>
    <property type="project" value="TreeGrafter"/>
</dbReference>
<dbReference type="EMBL" id="SRSD01000011">
    <property type="protein sequence ID" value="KAA0888311.1"/>
    <property type="molecule type" value="Genomic_DNA"/>
</dbReference>
<accession>A0A5A9X9J2</accession>
<dbReference type="PIRSF" id="PIRSF000071">
    <property type="entry name" value="Rubredoxin"/>
    <property type="match status" value="1"/>
</dbReference>
<dbReference type="GO" id="GO:0005506">
    <property type="term" value="F:iron ion binding"/>
    <property type="evidence" value="ECO:0007669"/>
    <property type="project" value="InterPro"/>
</dbReference>
<feature type="domain" description="Rubredoxin-like" evidence="9">
    <location>
        <begin position="1"/>
        <end position="52"/>
    </location>
</feature>
<feature type="binding site" evidence="8">
    <location>
        <position position="9"/>
    </location>
    <ligand>
        <name>Fe cation</name>
        <dbReference type="ChEBI" id="CHEBI:24875"/>
    </ligand>
</feature>
<feature type="binding site" evidence="8">
    <location>
        <position position="6"/>
    </location>
    <ligand>
        <name>Fe cation</name>
        <dbReference type="ChEBI" id="CHEBI:24875"/>
    </ligand>
</feature>
<dbReference type="RefSeq" id="WP_149309431.1">
    <property type="nucleotide sequence ID" value="NZ_SRSD01000011.1"/>
</dbReference>
<dbReference type="CDD" id="cd00730">
    <property type="entry name" value="rubredoxin"/>
    <property type="match status" value="1"/>
</dbReference>
<keyword evidence="6 7" id="KW-0408">Iron</keyword>
<proteinExistence type="inferred from homology"/>
<feature type="binding site" evidence="8">
    <location>
        <position position="39"/>
    </location>
    <ligand>
        <name>Fe cation</name>
        <dbReference type="ChEBI" id="CHEBI:24875"/>
    </ligand>
</feature>
<keyword evidence="5 7" id="KW-0249">Electron transport</keyword>
<dbReference type="GO" id="GO:0009055">
    <property type="term" value="F:electron transfer activity"/>
    <property type="evidence" value="ECO:0007669"/>
    <property type="project" value="InterPro"/>
</dbReference>
<comment type="caution">
    <text evidence="10">The sequence shown here is derived from an EMBL/GenBank/DDBJ whole genome shotgun (WGS) entry which is preliminary data.</text>
</comment>
<dbReference type="Pfam" id="PF00301">
    <property type="entry name" value="Rubredoxin"/>
    <property type="match status" value="1"/>
</dbReference>
<feature type="binding site" evidence="8">
    <location>
        <position position="42"/>
    </location>
    <ligand>
        <name>Fe cation</name>
        <dbReference type="ChEBI" id="CHEBI:24875"/>
    </ligand>
</feature>
<evidence type="ECO:0000313" key="10">
    <source>
        <dbReference type="EMBL" id="KAA0888311.1"/>
    </source>
</evidence>
<organism evidence="10 11">
    <name type="scientific">Oryzomonas rubra</name>
    <dbReference type="NCBI Taxonomy" id="2509454"/>
    <lineage>
        <taxon>Bacteria</taxon>
        <taxon>Pseudomonadati</taxon>
        <taxon>Thermodesulfobacteriota</taxon>
        <taxon>Desulfuromonadia</taxon>
        <taxon>Geobacterales</taxon>
        <taxon>Geobacteraceae</taxon>
        <taxon>Oryzomonas</taxon>
    </lineage>
</organism>
<comment type="cofactor">
    <cofactor evidence="7 8">
        <name>Fe(3+)</name>
        <dbReference type="ChEBI" id="CHEBI:29034"/>
    </cofactor>
    <text evidence="7 8">Binds 1 Fe(3+) ion per subunit.</text>
</comment>
<dbReference type="PROSITE" id="PS00202">
    <property type="entry name" value="RUBREDOXIN"/>
    <property type="match status" value="1"/>
</dbReference>
<evidence type="ECO:0000256" key="4">
    <source>
        <dbReference type="ARBA" id="ARBA00022723"/>
    </source>
</evidence>
<keyword evidence="11" id="KW-1185">Reference proteome</keyword>
<evidence type="ECO:0000256" key="5">
    <source>
        <dbReference type="ARBA" id="ARBA00022982"/>
    </source>
</evidence>
<reference evidence="10 11" key="1">
    <citation type="submission" date="2019-04" db="EMBL/GenBank/DDBJ databases">
        <title>Geobacter ruber sp. nov., ferric-reducing bacteria isolated from paddy soil.</title>
        <authorList>
            <person name="Xu Z."/>
            <person name="Masuda Y."/>
            <person name="Itoh H."/>
            <person name="Senoo K."/>
        </authorList>
    </citation>
    <scope>NUCLEOTIDE SEQUENCE [LARGE SCALE GENOMIC DNA]</scope>
    <source>
        <strain evidence="10 11">Red88</strain>
    </source>
</reference>
<keyword evidence="4 7" id="KW-0479">Metal-binding</keyword>
<dbReference type="PROSITE" id="PS50903">
    <property type="entry name" value="RUBREDOXIN_LIKE"/>
    <property type="match status" value="1"/>
</dbReference>